<evidence type="ECO:0000313" key="1">
    <source>
        <dbReference type="EMBL" id="KAH7911392.1"/>
    </source>
</evidence>
<organism evidence="1 2">
    <name type="scientific">Hygrophoropsis aurantiaca</name>
    <dbReference type="NCBI Taxonomy" id="72124"/>
    <lineage>
        <taxon>Eukaryota</taxon>
        <taxon>Fungi</taxon>
        <taxon>Dikarya</taxon>
        <taxon>Basidiomycota</taxon>
        <taxon>Agaricomycotina</taxon>
        <taxon>Agaricomycetes</taxon>
        <taxon>Agaricomycetidae</taxon>
        <taxon>Boletales</taxon>
        <taxon>Coniophorineae</taxon>
        <taxon>Hygrophoropsidaceae</taxon>
        <taxon>Hygrophoropsis</taxon>
    </lineage>
</organism>
<dbReference type="Proteomes" id="UP000790377">
    <property type="component" value="Unassembled WGS sequence"/>
</dbReference>
<sequence length="282" mass="31069">MSAAPVDDAALAAQLVGLQTSRYFTVAGSAILVFDYCITFNSEVRWVWGRTWDLTRIMFTISRYVAFVATLMTLYAAVEPRVGENCIPFGHASTATHLISIISAEALLIMRTYAFWHGERKVLYGLLMLGAACVLGSVCISAFVNPGQTPNALPSSPGCIFESSRSSAYQYIFLVLFETALLGLTLYKRFVHYRGSTSSMIATLYRDGVQYISCIILLSIINIIVDAIVPIGYSNVMDAPQIVTHSVLASRILFSLRRNHANTVQQDFTTTTFFLNALNSPL</sequence>
<reference evidence="1" key="1">
    <citation type="journal article" date="2021" name="New Phytol.">
        <title>Evolutionary innovations through gain and loss of genes in the ectomycorrhizal Boletales.</title>
        <authorList>
            <person name="Wu G."/>
            <person name="Miyauchi S."/>
            <person name="Morin E."/>
            <person name="Kuo A."/>
            <person name="Drula E."/>
            <person name="Varga T."/>
            <person name="Kohler A."/>
            <person name="Feng B."/>
            <person name="Cao Y."/>
            <person name="Lipzen A."/>
            <person name="Daum C."/>
            <person name="Hundley H."/>
            <person name="Pangilinan J."/>
            <person name="Johnson J."/>
            <person name="Barry K."/>
            <person name="LaButti K."/>
            <person name="Ng V."/>
            <person name="Ahrendt S."/>
            <person name="Min B."/>
            <person name="Choi I.G."/>
            <person name="Park H."/>
            <person name="Plett J.M."/>
            <person name="Magnuson J."/>
            <person name="Spatafora J.W."/>
            <person name="Nagy L.G."/>
            <person name="Henrissat B."/>
            <person name="Grigoriev I.V."/>
            <person name="Yang Z.L."/>
            <person name="Xu J."/>
            <person name="Martin F.M."/>
        </authorList>
    </citation>
    <scope>NUCLEOTIDE SEQUENCE</scope>
    <source>
        <strain evidence="1">ATCC 28755</strain>
    </source>
</reference>
<protein>
    <submittedName>
        <fullName evidence="1">Uncharacterized protein</fullName>
    </submittedName>
</protein>
<keyword evidence="2" id="KW-1185">Reference proteome</keyword>
<comment type="caution">
    <text evidence="1">The sequence shown here is derived from an EMBL/GenBank/DDBJ whole genome shotgun (WGS) entry which is preliminary data.</text>
</comment>
<evidence type="ECO:0000313" key="2">
    <source>
        <dbReference type="Proteomes" id="UP000790377"/>
    </source>
</evidence>
<accession>A0ACB8AE34</accession>
<dbReference type="EMBL" id="MU267680">
    <property type="protein sequence ID" value="KAH7911392.1"/>
    <property type="molecule type" value="Genomic_DNA"/>
</dbReference>
<proteinExistence type="predicted"/>
<name>A0ACB8AE34_9AGAM</name>
<gene>
    <name evidence="1" type="ORF">BJ138DRAFT_930152</name>
</gene>